<comment type="caution">
    <text evidence="1">The sequence shown here is derived from an EMBL/GenBank/DDBJ whole genome shotgun (WGS) entry which is preliminary data.</text>
</comment>
<keyword evidence="2" id="KW-1185">Reference proteome</keyword>
<accession>A0A177B7R1</accession>
<dbReference type="Proteomes" id="UP000078046">
    <property type="component" value="Unassembled WGS sequence"/>
</dbReference>
<gene>
    <name evidence="1" type="ORF">A3Q56_01904</name>
</gene>
<evidence type="ECO:0000313" key="1">
    <source>
        <dbReference type="EMBL" id="OAF70337.1"/>
    </source>
</evidence>
<evidence type="ECO:0000313" key="2">
    <source>
        <dbReference type="Proteomes" id="UP000078046"/>
    </source>
</evidence>
<sequence length="184" mass="21707">MDKLKFETESERDEAEKDVNKSTIEEILSNSDKNIFAFPELNTVINTKNLLNTLKDDLISENDIVRNIEQNKNLQGELNMQASSKINKEKFDSVYTSLPDIHTPKKFLKFKNKEYFDNQIELSIDYEYPSMEGIINMDYTDIINSYKFPFSYNEKSKIDQDLLFLYNKEIDKEYQLFDSNMAVD</sequence>
<name>A0A177B7R1_9BILA</name>
<proteinExistence type="predicted"/>
<protein>
    <submittedName>
        <fullName evidence="1">Uncharacterized protein</fullName>
    </submittedName>
</protein>
<dbReference type="AlphaFoldDB" id="A0A177B7R1"/>
<organism evidence="1 2">
    <name type="scientific">Intoshia linei</name>
    <dbReference type="NCBI Taxonomy" id="1819745"/>
    <lineage>
        <taxon>Eukaryota</taxon>
        <taxon>Metazoa</taxon>
        <taxon>Spiralia</taxon>
        <taxon>Lophotrochozoa</taxon>
        <taxon>Mesozoa</taxon>
        <taxon>Orthonectida</taxon>
        <taxon>Rhopaluridae</taxon>
        <taxon>Intoshia</taxon>
    </lineage>
</organism>
<dbReference type="EMBL" id="LWCA01000159">
    <property type="protein sequence ID" value="OAF70337.1"/>
    <property type="molecule type" value="Genomic_DNA"/>
</dbReference>
<reference evidence="1 2" key="1">
    <citation type="submission" date="2016-04" db="EMBL/GenBank/DDBJ databases">
        <title>The genome of Intoshia linei affirms orthonectids as highly simplified spiralians.</title>
        <authorList>
            <person name="Mikhailov K.V."/>
            <person name="Slusarev G.S."/>
            <person name="Nikitin M.A."/>
            <person name="Logacheva M.D."/>
            <person name="Penin A."/>
            <person name="Aleoshin V."/>
            <person name="Panchin Y.V."/>
        </authorList>
    </citation>
    <scope>NUCLEOTIDE SEQUENCE [LARGE SCALE GENOMIC DNA]</scope>
    <source>
        <strain evidence="1">Intl2013</strain>
        <tissue evidence="1">Whole animal</tissue>
    </source>
</reference>